<dbReference type="GO" id="GO:0016787">
    <property type="term" value="F:hydrolase activity"/>
    <property type="evidence" value="ECO:0007669"/>
    <property type="project" value="UniProtKB-KW"/>
</dbReference>
<comment type="caution">
    <text evidence="3">The sequence shown here is derived from an EMBL/GenBank/DDBJ whole genome shotgun (WGS) entry which is preliminary data.</text>
</comment>
<protein>
    <recommendedName>
        <fullName evidence="2">ATP-dependent RNA helicase DHX29-like UBA domain-containing protein</fullName>
    </recommendedName>
</protein>
<feature type="region of interest" description="Disordered" evidence="1">
    <location>
        <begin position="200"/>
        <end position="233"/>
    </location>
</feature>
<evidence type="ECO:0000259" key="2">
    <source>
        <dbReference type="Pfam" id="PF24899"/>
    </source>
</evidence>
<sequence length="515" mass="56911">MPKKKKTQLKPVARGFTTTSIPKKAVQVEESSPPADEVPPSESEGLVTEAAETSADQAAVRGALRDSANFDAEQDEQPFLQTLVDKYQEKTEKELSRAIKAIEVDGRISRGFNTVEVDSMLVEEIIRLHLEEEQSRARLTYIDHTKEKAVTRLAVTYGILRRLGFSEDWVEQCLRTIPGIELDEALDWLIVHCPDNELASKDDYDTPKSTHIPDPGIPVLSQESAAKSLEPESLDSAKIGSNASHLLSSNDPYNGNQALPLEGALTGVKCPSSERTSPELDDPNLEYARIKLQLASIKSGNTSTSQRRRSDIAIVLEEKLRAVKSHYFFDERDAERLYRSELEKANAQRLQATLRGSPEPPLPKGPKGTNAPMTIATPPIPEPQPDLFDHEDDTSSGGLFDILDTISEVEGPRGTMISVKDMSFQKQGGGKLPQVVLLDYVSKVDRYATVTFRCLSGHSRAKRSGIRVLWGDRKVNEWKMESIACHEESQAEHYIATVALHALSFPPTEGFAAGQ</sequence>
<feature type="region of interest" description="Disordered" evidence="1">
    <location>
        <begin position="1"/>
        <end position="55"/>
    </location>
</feature>
<name>A0AAD4C2X8_BOLED</name>
<evidence type="ECO:0000256" key="1">
    <source>
        <dbReference type="SAM" id="MobiDB-lite"/>
    </source>
</evidence>
<dbReference type="AlphaFoldDB" id="A0AAD4C2X8"/>
<keyword evidence="4" id="KW-1185">Reference proteome</keyword>
<organism evidence="3 4">
    <name type="scientific">Boletus edulis BED1</name>
    <dbReference type="NCBI Taxonomy" id="1328754"/>
    <lineage>
        <taxon>Eukaryota</taxon>
        <taxon>Fungi</taxon>
        <taxon>Dikarya</taxon>
        <taxon>Basidiomycota</taxon>
        <taxon>Agaricomycotina</taxon>
        <taxon>Agaricomycetes</taxon>
        <taxon>Agaricomycetidae</taxon>
        <taxon>Boletales</taxon>
        <taxon>Boletineae</taxon>
        <taxon>Boletaceae</taxon>
        <taxon>Boletoideae</taxon>
        <taxon>Boletus</taxon>
    </lineage>
</organism>
<proteinExistence type="predicted"/>
<feature type="domain" description="ATP-dependent RNA helicase DHX29-like UBA" evidence="2">
    <location>
        <begin position="153"/>
        <end position="200"/>
    </location>
</feature>
<gene>
    <name evidence="3" type="ORF">L210DRAFT_2950950</name>
</gene>
<dbReference type="EMBL" id="WHUW01000005">
    <property type="protein sequence ID" value="KAF8446045.1"/>
    <property type="molecule type" value="Genomic_DNA"/>
</dbReference>
<dbReference type="InterPro" id="IPR056890">
    <property type="entry name" value="UBA_DHX29-like"/>
</dbReference>
<evidence type="ECO:0000313" key="4">
    <source>
        <dbReference type="Proteomes" id="UP001194468"/>
    </source>
</evidence>
<reference evidence="3" key="2">
    <citation type="journal article" date="2020" name="Nat. Commun.">
        <title>Large-scale genome sequencing of mycorrhizal fungi provides insights into the early evolution of symbiotic traits.</title>
        <authorList>
            <person name="Miyauchi S."/>
            <person name="Kiss E."/>
            <person name="Kuo A."/>
            <person name="Drula E."/>
            <person name="Kohler A."/>
            <person name="Sanchez-Garcia M."/>
            <person name="Morin E."/>
            <person name="Andreopoulos B."/>
            <person name="Barry K.W."/>
            <person name="Bonito G."/>
            <person name="Buee M."/>
            <person name="Carver A."/>
            <person name="Chen C."/>
            <person name="Cichocki N."/>
            <person name="Clum A."/>
            <person name="Culley D."/>
            <person name="Crous P.W."/>
            <person name="Fauchery L."/>
            <person name="Girlanda M."/>
            <person name="Hayes R.D."/>
            <person name="Keri Z."/>
            <person name="LaButti K."/>
            <person name="Lipzen A."/>
            <person name="Lombard V."/>
            <person name="Magnuson J."/>
            <person name="Maillard F."/>
            <person name="Murat C."/>
            <person name="Nolan M."/>
            <person name="Ohm R.A."/>
            <person name="Pangilinan J."/>
            <person name="Pereira M.F."/>
            <person name="Perotto S."/>
            <person name="Peter M."/>
            <person name="Pfister S."/>
            <person name="Riley R."/>
            <person name="Sitrit Y."/>
            <person name="Stielow J.B."/>
            <person name="Szollosi G."/>
            <person name="Zifcakova L."/>
            <person name="Stursova M."/>
            <person name="Spatafora J.W."/>
            <person name="Tedersoo L."/>
            <person name="Vaario L.M."/>
            <person name="Yamada A."/>
            <person name="Yan M."/>
            <person name="Wang P."/>
            <person name="Xu J."/>
            <person name="Bruns T."/>
            <person name="Baldrian P."/>
            <person name="Vilgalys R."/>
            <person name="Dunand C."/>
            <person name="Henrissat B."/>
            <person name="Grigoriev I.V."/>
            <person name="Hibbett D."/>
            <person name="Nagy L.G."/>
            <person name="Martin F.M."/>
        </authorList>
    </citation>
    <scope>NUCLEOTIDE SEQUENCE</scope>
    <source>
        <strain evidence="3">BED1</strain>
    </source>
</reference>
<reference evidence="3" key="1">
    <citation type="submission" date="2019-10" db="EMBL/GenBank/DDBJ databases">
        <authorList>
            <consortium name="DOE Joint Genome Institute"/>
            <person name="Kuo A."/>
            <person name="Miyauchi S."/>
            <person name="Kiss E."/>
            <person name="Drula E."/>
            <person name="Kohler A."/>
            <person name="Sanchez-Garcia M."/>
            <person name="Andreopoulos B."/>
            <person name="Barry K.W."/>
            <person name="Bonito G."/>
            <person name="Buee M."/>
            <person name="Carver A."/>
            <person name="Chen C."/>
            <person name="Cichocki N."/>
            <person name="Clum A."/>
            <person name="Culley D."/>
            <person name="Crous P.W."/>
            <person name="Fauchery L."/>
            <person name="Girlanda M."/>
            <person name="Hayes R."/>
            <person name="Keri Z."/>
            <person name="LaButti K."/>
            <person name="Lipzen A."/>
            <person name="Lombard V."/>
            <person name="Magnuson J."/>
            <person name="Maillard F."/>
            <person name="Morin E."/>
            <person name="Murat C."/>
            <person name="Nolan M."/>
            <person name="Ohm R."/>
            <person name="Pangilinan J."/>
            <person name="Pereira M."/>
            <person name="Perotto S."/>
            <person name="Peter M."/>
            <person name="Riley R."/>
            <person name="Sitrit Y."/>
            <person name="Stielow B."/>
            <person name="Szollosi G."/>
            <person name="Zifcakova L."/>
            <person name="Stursova M."/>
            <person name="Spatafora J.W."/>
            <person name="Tedersoo L."/>
            <person name="Vaario L.-M."/>
            <person name="Yamada A."/>
            <person name="Yan M."/>
            <person name="Wang P."/>
            <person name="Xu J."/>
            <person name="Bruns T."/>
            <person name="Baldrian P."/>
            <person name="Vilgalys R."/>
            <person name="Henrissat B."/>
            <person name="Grigoriev I.V."/>
            <person name="Hibbett D."/>
            <person name="Nagy L.G."/>
            <person name="Martin F.M."/>
        </authorList>
    </citation>
    <scope>NUCLEOTIDE SEQUENCE</scope>
    <source>
        <strain evidence="3">BED1</strain>
    </source>
</reference>
<evidence type="ECO:0000313" key="3">
    <source>
        <dbReference type="EMBL" id="KAF8446045.1"/>
    </source>
</evidence>
<dbReference type="Pfam" id="PF24899">
    <property type="entry name" value="UBA_DHX29"/>
    <property type="match status" value="1"/>
</dbReference>
<dbReference type="Proteomes" id="UP001194468">
    <property type="component" value="Unassembled WGS sequence"/>
</dbReference>
<accession>A0AAD4C2X8</accession>
<dbReference type="GO" id="GO:0004386">
    <property type="term" value="F:helicase activity"/>
    <property type="evidence" value="ECO:0007669"/>
    <property type="project" value="UniProtKB-KW"/>
</dbReference>